<dbReference type="Proteomes" id="UP000076881">
    <property type="component" value="Unassembled WGS sequence"/>
</dbReference>
<feature type="chain" id="PRO_5007836897" evidence="1">
    <location>
        <begin position="22"/>
        <end position="217"/>
    </location>
</feature>
<evidence type="ECO:0000313" key="3">
    <source>
        <dbReference type="Proteomes" id="UP000076881"/>
    </source>
</evidence>
<gene>
    <name evidence="2" type="ORF">LEL_01157</name>
</gene>
<comment type="caution">
    <text evidence="2">The sequence shown here is derived from an EMBL/GenBank/DDBJ whole genome shotgun (WGS) entry which is preliminary data.</text>
</comment>
<protein>
    <submittedName>
        <fullName evidence="2">Uncharacterized protein</fullName>
    </submittedName>
</protein>
<accession>A0A162KF77</accession>
<sequence>MRPNQSLIASLVAVAAGMGATAPSCPPFPSSMVEFSASFKQPEPPLIQPEYRTNFVQHKWNQNLSHITTGFINNSPSKGFVQVDEAFATDNGAGGRLASSYFNYANVTKEGLVDNTLTTYSGNSTKPDVFRGYVDSNFPIFEKDLLVKSGAVFGGLVQRQFVENNVAAWNIMYQDVIPVTIFVNNCNVMVGYNYFSPGLRTRVVTEYFNIQVGAASA</sequence>
<dbReference type="AlphaFoldDB" id="A0A162KF77"/>
<proteinExistence type="predicted"/>
<name>A0A162KF77_CORDF</name>
<keyword evidence="1" id="KW-0732">Signal</keyword>
<evidence type="ECO:0000256" key="1">
    <source>
        <dbReference type="SAM" id="SignalP"/>
    </source>
</evidence>
<dbReference type="OrthoDB" id="3535343at2759"/>
<reference evidence="2 3" key="1">
    <citation type="journal article" date="2016" name="Genome Biol. Evol.">
        <title>Divergent and convergent evolution of fungal pathogenicity.</title>
        <authorList>
            <person name="Shang Y."/>
            <person name="Xiao G."/>
            <person name="Zheng P."/>
            <person name="Cen K."/>
            <person name="Zhan S."/>
            <person name="Wang C."/>
        </authorList>
    </citation>
    <scope>NUCLEOTIDE SEQUENCE [LARGE SCALE GENOMIC DNA]</scope>
    <source>
        <strain evidence="2 3">RCEF 1005</strain>
    </source>
</reference>
<feature type="signal peptide" evidence="1">
    <location>
        <begin position="1"/>
        <end position="21"/>
    </location>
</feature>
<evidence type="ECO:0000313" key="2">
    <source>
        <dbReference type="EMBL" id="OAA81612.1"/>
    </source>
</evidence>
<dbReference type="EMBL" id="AZHF01000001">
    <property type="protein sequence ID" value="OAA81612.1"/>
    <property type="molecule type" value="Genomic_DNA"/>
</dbReference>
<organism evidence="2 3">
    <name type="scientific">Akanthomyces lecanii RCEF 1005</name>
    <dbReference type="NCBI Taxonomy" id="1081108"/>
    <lineage>
        <taxon>Eukaryota</taxon>
        <taxon>Fungi</taxon>
        <taxon>Dikarya</taxon>
        <taxon>Ascomycota</taxon>
        <taxon>Pezizomycotina</taxon>
        <taxon>Sordariomycetes</taxon>
        <taxon>Hypocreomycetidae</taxon>
        <taxon>Hypocreales</taxon>
        <taxon>Cordycipitaceae</taxon>
        <taxon>Akanthomyces</taxon>
        <taxon>Cordyceps confragosa</taxon>
    </lineage>
</organism>
<keyword evidence="3" id="KW-1185">Reference proteome</keyword>